<evidence type="ECO:0000313" key="3">
    <source>
        <dbReference type="Proteomes" id="UP000270468"/>
    </source>
</evidence>
<dbReference type="Pfam" id="PF09579">
    <property type="entry name" value="Spore_YtfJ"/>
    <property type="match status" value="1"/>
</dbReference>
<proteinExistence type="predicted"/>
<dbReference type="EMBL" id="UXAV01000041">
    <property type="protein sequence ID" value="VDC28069.1"/>
    <property type="molecule type" value="Genomic_DNA"/>
</dbReference>
<keyword evidence="3" id="KW-1185">Reference proteome</keyword>
<organism evidence="2 3">
    <name type="scientific">Filibacter tadaridae</name>
    <dbReference type="NCBI Taxonomy" id="2483811"/>
    <lineage>
        <taxon>Bacteria</taxon>
        <taxon>Bacillati</taxon>
        <taxon>Bacillota</taxon>
        <taxon>Bacilli</taxon>
        <taxon>Bacillales</taxon>
        <taxon>Caryophanaceae</taxon>
        <taxon>Filibacter</taxon>
    </lineage>
</organism>
<feature type="transmembrane region" description="Helical" evidence="1">
    <location>
        <begin position="97"/>
        <end position="116"/>
    </location>
</feature>
<evidence type="ECO:0000313" key="2">
    <source>
        <dbReference type="EMBL" id="VDC28069.1"/>
    </source>
</evidence>
<dbReference type="InterPro" id="IPR014229">
    <property type="entry name" value="Spore_YtfJ"/>
</dbReference>
<protein>
    <submittedName>
        <fullName evidence="2">Sporulation protein YtfJ (Spore_YtfJ)</fullName>
    </submittedName>
</protein>
<sequence length="117" mass="12560">METEKTTNYQSPIGKLFEKFARQKDVSLVYGDPIEFINKKVLPVAKVNYMVGGGGGYSGESANSSVGQGEGGGGVIKVTPLGVYEINSKQVKFKPVIDFKFILTLVTILTLGLALLD</sequence>
<evidence type="ECO:0000256" key="1">
    <source>
        <dbReference type="SAM" id="Phobius"/>
    </source>
</evidence>
<keyword evidence="1" id="KW-0812">Transmembrane</keyword>
<dbReference type="RefSeq" id="WP_124070128.1">
    <property type="nucleotide sequence ID" value="NZ_CBCRXF010000005.1"/>
</dbReference>
<accession>A0A3P5XHP2</accession>
<dbReference type="Proteomes" id="UP000270468">
    <property type="component" value="Unassembled WGS sequence"/>
</dbReference>
<keyword evidence="1" id="KW-1133">Transmembrane helix</keyword>
<dbReference type="AlphaFoldDB" id="A0A3P5XHP2"/>
<reference evidence="2 3" key="1">
    <citation type="submission" date="2018-11" db="EMBL/GenBank/DDBJ databases">
        <authorList>
            <person name="Criscuolo A."/>
        </authorList>
    </citation>
    <scope>NUCLEOTIDE SEQUENCE [LARGE SCALE GENOMIC DNA]</scope>
    <source>
        <strain evidence="2">ATB-66</strain>
    </source>
</reference>
<dbReference type="OrthoDB" id="2427409at2"/>
<gene>
    <name evidence="2" type="ORF">FILTAD_01690</name>
</gene>
<keyword evidence="1" id="KW-0472">Membrane</keyword>
<name>A0A3P5XHP2_9BACL</name>